<dbReference type="SUPFAM" id="SSF56112">
    <property type="entry name" value="Protein kinase-like (PK-like)"/>
    <property type="match status" value="1"/>
</dbReference>
<dbReference type="Pfam" id="PF08239">
    <property type="entry name" value="SH3_3"/>
    <property type="match status" value="1"/>
</dbReference>
<keyword evidence="1" id="KW-0808">Transferase</keyword>
<accession>A0ABT5EDU1</accession>
<comment type="caution">
    <text evidence="6">The sequence shown here is derived from an EMBL/GenBank/DDBJ whole genome shotgun (WGS) entry which is preliminary data.</text>
</comment>
<dbReference type="Gene3D" id="1.10.510.10">
    <property type="entry name" value="Transferase(Phosphotransferase) domain 1"/>
    <property type="match status" value="1"/>
</dbReference>
<organism evidence="6 7">
    <name type="scientific">Nannocystis bainbridge</name>
    <dbReference type="NCBI Taxonomy" id="2995303"/>
    <lineage>
        <taxon>Bacteria</taxon>
        <taxon>Pseudomonadati</taxon>
        <taxon>Myxococcota</taxon>
        <taxon>Polyangia</taxon>
        <taxon>Nannocystales</taxon>
        <taxon>Nannocystaceae</taxon>
        <taxon>Nannocystis</taxon>
    </lineage>
</organism>
<keyword evidence="4" id="KW-0067">ATP-binding</keyword>
<dbReference type="PANTHER" id="PTHR44329">
    <property type="entry name" value="SERINE/THREONINE-PROTEIN KINASE TNNI3K-RELATED"/>
    <property type="match status" value="1"/>
</dbReference>
<dbReference type="Pfam" id="PF00069">
    <property type="entry name" value="Pkinase"/>
    <property type="match status" value="1"/>
</dbReference>
<protein>
    <submittedName>
        <fullName evidence="6">SH3 domain-containing protein</fullName>
    </submittedName>
</protein>
<dbReference type="InterPro" id="IPR051681">
    <property type="entry name" value="Ser/Thr_Kinases-Pseudokinases"/>
</dbReference>
<evidence type="ECO:0000256" key="1">
    <source>
        <dbReference type="ARBA" id="ARBA00022679"/>
    </source>
</evidence>
<evidence type="ECO:0000256" key="4">
    <source>
        <dbReference type="ARBA" id="ARBA00022840"/>
    </source>
</evidence>
<keyword evidence="2" id="KW-0547">Nucleotide-binding</keyword>
<dbReference type="SMART" id="SM00287">
    <property type="entry name" value="SH3b"/>
    <property type="match status" value="1"/>
</dbReference>
<reference evidence="6 7" key="1">
    <citation type="submission" date="2022-11" db="EMBL/GenBank/DDBJ databases">
        <title>Minimal conservation of predation-associated metabolite biosynthetic gene clusters underscores biosynthetic potential of Myxococcota including descriptions for ten novel species: Archangium lansinium sp. nov., Myxococcus landrumus sp. nov., Nannocystis bai.</title>
        <authorList>
            <person name="Ahearne A."/>
            <person name="Stevens C."/>
            <person name="Dowd S."/>
        </authorList>
    </citation>
    <scope>NUCLEOTIDE SEQUENCE [LARGE SCALE GENOMIC DNA]</scope>
    <source>
        <strain evidence="6 7">BB15-2</strain>
    </source>
</reference>
<evidence type="ECO:0000256" key="2">
    <source>
        <dbReference type="ARBA" id="ARBA00022741"/>
    </source>
</evidence>
<evidence type="ECO:0000313" key="6">
    <source>
        <dbReference type="EMBL" id="MDC0723575.1"/>
    </source>
</evidence>
<evidence type="ECO:0000313" key="7">
    <source>
        <dbReference type="Proteomes" id="UP001221686"/>
    </source>
</evidence>
<dbReference type="PROSITE" id="PS50011">
    <property type="entry name" value="PROTEIN_KINASE_DOM"/>
    <property type="match status" value="1"/>
</dbReference>
<dbReference type="InterPro" id="IPR011009">
    <property type="entry name" value="Kinase-like_dom_sf"/>
</dbReference>
<proteinExistence type="predicted"/>
<feature type="domain" description="Protein kinase" evidence="5">
    <location>
        <begin position="14"/>
        <end position="321"/>
    </location>
</feature>
<dbReference type="RefSeq" id="WP_272092119.1">
    <property type="nucleotide sequence ID" value="NZ_JAQNDL010000005.1"/>
</dbReference>
<sequence length="532" mass="56616">MTSPVYCDERGEPVELGEELGAGGEGSVFAIRDRPQLCAKIYRPEKAAARAQKVQAMLAGRPSWLVCRALAWPVTTLHTRDGAFAGFVMPAQRGAIELFQLIVPDERMQVAGWLTQRDLCAVAARLARIVAGVHRTGHCIGDLKPQNILIRPTSGRVTLIDTDSFQIHDPRVGMTHRSQVVTPEYTAPELLGRDPAHVDRTQASDGFALAVLIHQLLLGGAHPFEGELVSSRGGASVERIPGRIRRGMCPRVPGVAGIRPAGGALPFELLPEELRALLVRCFGPGHARPSERPSAAEWARALERACRAMVRCPERHVHTFAAGLARCPWCERRARTGIDLFVAGQGWQRGIAGVAGESSPEALRLRWLRRHVRGRLVAGAVTPAERAWLEKTGAALGFGRARVGQVVAETAAGARWAGLGRRVALGAVPVLAIAGASAWLATAAPAASPVAAAPVQVPAVVRGEASATIGNTRGGGVFLRAAPSRASERQRLAPGTTVRVTGRTQAADGLDWSEVEVPGHTGWVATKYLIGP</sequence>
<dbReference type="Proteomes" id="UP001221686">
    <property type="component" value="Unassembled WGS sequence"/>
</dbReference>
<name>A0ABT5EDU1_9BACT</name>
<gene>
    <name evidence="6" type="ORF">POL25_42225</name>
</gene>
<dbReference type="InterPro" id="IPR003646">
    <property type="entry name" value="SH3-like_bac-type"/>
</dbReference>
<keyword evidence="3" id="KW-0418">Kinase</keyword>
<dbReference type="SMART" id="SM00220">
    <property type="entry name" value="S_TKc"/>
    <property type="match status" value="1"/>
</dbReference>
<dbReference type="InterPro" id="IPR000719">
    <property type="entry name" value="Prot_kinase_dom"/>
</dbReference>
<keyword evidence="7" id="KW-1185">Reference proteome</keyword>
<evidence type="ECO:0000256" key="3">
    <source>
        <dbReference type="ARBA" id="ARBA00022777"/>
    </source>
</evidence>
<dbReference type="Gene3D" id="2.30.30.40">
    <property type="entry name" value="SH3 Domains"/>
    <property type="match status" value="1"/>
</dbReference>
<dbReference type="PANTHER" id="PTHR44329:SF288">
    <property type="entry name" value="MITOGEN-ACTIVATED PROTEIN KINASE KINASE KINASE 20"/>
    <property type="match status" value="1"/>
</dbReference>
<evidence type="ECO:0000259" key="5">
    <source>
        <dbReference type="PROSITE" id="PS50011"/>
    </source>
</evidence>
<dbReference type="EMBL" id="JAQNDL010000005">
    <property type="protein sequence ID" value="MDC0723575.1"/>
    <property type="molecule type" value="Genomic_DNA"/>
</dbReference>